<sequence>MKPHVLKHYEDKLQLFEMLHHFRPRPSMFSERVLFIRPVTEASEPKWRLKESAEGRCFLKTTGGEGFFILRMEAVLKSIASVQRKKEMKGRREGGRRHKETENI</sequence>
<organism evidence="2 3">
    <name type="scientific">Liparis tanakae</name>
    <name type="common">Tanaka's snailfish</name>
    <dbReference type="NCBI Taxonomy" id="230148"/>
    <lineage>
        <taxon>Eukaryota</taxon>
        <taxon>Metazoa</taxon>
        <taxon>Chordata</taxon>
        <taxon>Craniata</taxon>
        <taxon>Vertebrata</taxon>
        <taxon>Euteleostomi</taxon>
        <taxon>Actinopterygii</taxon>
        <taxon>Neopterygii</taxon>
        <taxon>Teleostei</taxon>
        <taxon>Neoteleostei</taxon>
        <taxon>Acanthomorphata</taxon>
        <taxon>Eupercaria</taxon>
        <taxon>Perciformes</taxon>
        <taxon>Cottioidei</taxon>
        <taxon>Cottales</taxon>
        <taxon>Liparidae</taxon>
        <taxon>Liparis</taxon>
    </lineage>
</organism>
<accession>A0A4Z2GFE8</accession>
<feature type="region of interest" description="Disordered" evidence="1">
    <location>
        <begin position="83"/>
        <end position="104"/>
    </location>
</feature>
<dbReference type="Proteomes" id="UP000314294">
    <property type="component" value="Unassembled WGS sequence"/>
</dbReference>
<name>A0A4Z2GFE8_9TELE</name>
<dbReference type="AlphaFoldDB" id="A0A4Z2GFE8"/>
<comment type="caution">
    <text evidence="2">The sequence shown here is derived from an EMBL/GenBank/DDBJ whole genome shotgun (WGS) entry which is preliminary data.</text>
</comment>
<dbReference type="EMBL" id="SRLO01000567">
    <property type="protein sequence ID" value="TNN51895.1"/>
    <property type="molecule type" value="Genomic_DNA"/>
</dbReference>
<reference evidence="2 3" key="1">
    <citation type="submission" date="2019-03" db="EMBL/GenBank/DDBJ databases">
        <title>First draft genome of Liparis tanakae, snailfish: a comprehensive survey of snailfish specific genes.</title>
        <authorList>
            <person name="Kim W."/>
            <person name="Song I."/>
            <person name="Jeong J.-H."/>
            <person name="Kim D."/>
            <person name="Kim S."/>
            <person name="Ryu S."/>
            <person name="Song J.Y."/>
            <person name="Lee S.K."/>
        </authorList>
    </citation>
    <scope>NUCLEOTIDE SEQUENCE [LARGE SCALE GENOMIC DNA]</scope>
    <source>
        <tissue evidence="2">Muscle</tissue>
    </source>
</reference>
<protein>
    <submittedName>
        <fullName evidence="2">Uncharacterized protein</fullName>
    </submittedName>
</protein>
<proteinExistence type="predicted"/>
<keyword evidence="3" id="KW-1185">Reference proteome</keyword>
<gene>
    <name evidence="2" type="ORF">EYF80_037921</name>
</gene>
<evidence type="ECO:0000256" key="1">
    <source>
        <dbReference type="SAM" id="MobiDB-lite"/>
    </source>
</evidence>
<evidence type="ECO:0000313" key="3">
    <source>
        <dbReference type="Proteomes" id="UP000314294"/>
    </source>
</evidence>
<evidence type="ECO:0000313" key="2">
    <source>
        <dbReference type="EMBL" id="TNN51895.1"/>
    </source>
</evidence>
<feature type="compositionally biased region" description="Basic residues" evidence="1">
    <location>
        <begin position="86"/>
        <end position="98"/>
    </location>
</feature>